<sequence length="128" mass="14206">MQRSFIGLLLAWDLCLCRGLSADHRRSDLIAKKLGRASLIREGIKKPASPTLENSRSKKKEAPGAVFIGIKEVRAVKTAQRWIFGAGDTPGHLSEAETPWGVSFVPRHLGVSQLRMRRSVLYICPFPP</sequence>
<protein>
    <submittedName>
        <fullName evidence="3">Uncharacterized protein</fullName>
    </submittedName>
</protein>
<proteinExistence type="predicted"/>
<name>Q2XNT0_ASPOF</name>
<reference evidence="3" key="1">
    <citation type="submission" date="2006-04" db="EMBL/GenBank/DDBJ databases">
        <title>Comparative Sequence and Genetic Analyses of the Asparagus, Onion, and Rice Genomes Reveal Similar Structures, But No Microsynteny.</title>
        <authorList>
            <person name="Jernej J."/>
            <person name="Suzuki G."/>
            <person name="McCallum J."/>
            <person name="Cheung F."/>
            <person name="Arbogast T."/>
            <person name="Tallon L.J."/>
            <person name="Smith S."/>
            <person name="Utterback T."/>
            <person name="Havey M.J."/>
            <person name="Town C.D."/>
        </authorList>
    </citation>
    <scope>NUCLEOTIDE SEQUENCE</scope>
</reference>
<keyword evidence="1" id="KW-0732">Signal</keyword>
<feature type="signal peptide" evidence="1">
    <location>
        <begin position="1"/>
        <end position="22"/>
    </location>
</feature>
<evidence type="ECO:0000313" key="3">
    <source>
        <dbReference type="EMBL" id="ABB55342.1"/>
    </source>
</evidence>
<dbReference type="EMBL" id="AC183411">
    <property type="protein sequence ID" value="ABB55342.1"/>
    <property type="molecule type" value="Genomic_DNA"/>
</dbReference>
<dbReference type="AlphaFoldDB" id="Q2XNT0"/>
<dbReference type="EMBL" id="AC183409">
    <property type="protein sequence ID" value="ABB55303.1"/>
    <property type="molecule type" value="Genomic_DNA"/>
</dbReference>
<feature type="chain" id="PRO_5010843064" evidence="1">
    <location>
        <begin position="23"/>
        <end position="128"/>
    </location>
</feature>
<gene>
    <name evidence="2" type="ORF">12.t00004</name>
    <name evidence="3" type="ORF">9.t00003</name>
</gene>
<evidence type="ECO:0000313" key="2">
    <source>
        <dbReference type="EMBL" id="ABB55303.1"/>
    </source>
</evidence>
<accession>Q2XNT0</accession>
<evidence type="ECO:0000256" key="1">
    <source>
        <dbReference type="SAM" id="SignalP"/>
    </source>
</evidence>
<organism evidence="3">
    <name type="scientific">Asparagus officinalis</name>
    <name type="common">Garden asparagus</name>
    <dbReference type="NCBI Taxonomy" id="4686"/>
    <lineage>
        <taxon>Eukaryota</taxon>
        <taxon>Viridiplantae</taxon>
        <taxon>Streptophyta</taxon>
        <taxon>Embryophyta</taxon>
        <taxon>Tracheophyta</taxon>
        <taxon>Spermatophyta</taxon>
        <taxon>Magnoliopsida</taxon>
        <taxon>Liliopsida</taxon>
        <taxon>Asparagales</taxon>
        <taxon>Asparagaceae</taxon>
        <taxon>Asparagoideae</taxon>
        <taxon>Asparagus</taxon>
    </lineage>
</organism>